<dbReference type="VEuPathDB" id="FungiDB:PC110_g556"/>
<dbReference type="Proteomes" id="UP000760860">
    <property type="component" value="Unassembled WGS sequence"/>
</dbReference>
<comment type="caution">
    <text evidence="3">The sequence shown here is derived from an EMBL/GenBank/DDBJ whole genome shotgun (WGS) entry which is preliminary data.</text>
</comment>
<dbReference type="Proteomes" id="UP000735874">
    <property type="component" value="Unassembled WGS sequence"/>
</dbReference>
<dbReference type="Proteomes" id="UP000251314">
    <property type="component" value="Unassembled WGS sequence"/>
</dbReference>
<keyword evidence="4" id="KW-1185">Reference proteome</keyword>
<protein>
    <submittedName>
        <fullName evidence="3">Uncharacterized protein</fullName>
    </submittedName>
</protein>
<dbReference type="AlphaFoldDB" id="A0A329T3U5"/>
<name>A0A329T3U5_9STRA</name>
<proteinExistence type="predicted"/>
<gene>
    <name evidence="3" type="ORF">PC110_g556</name>
    <name evidence="1" type="ORF">PC113_g16423</name>
    <name evidence="2" type="ORF">PC129_g11371</name>
</gene>
<dbReference type="EMBL" id="RCMG01000651">
    <property type="protein sequence ID" value="KAG2850837.1"/>
    <property type="molecule type" value="Genomic_DNA"/>
</dbReference>
<evidence type="ECO:0000313" key="2">
    <source>
        <dbReference type="EMBL" id="KAG3217807.1"/>
    </source>
</evidence>
<evidence type="ECO:0000313" key="1">
    <source>
        <dbReference type="EMBL" id="KAG2850837.1"/>
    </source>
</evidence>
<sequence length="214" mass="23565">MVKQTEGLAYASGISVHQAEEYNMTTGANPATFTNFETSLITPVASTVSTTIIEGTGLKPHNSIGAHKSAALLRLVLHSHRRQRPMDPASRLCIVLLLEMVTAANPASTRATVLLEQAHGIEVDAVSGLFRPRDREWMAKERSSHWSNMLLSSRVYFDSSMKDIFRMDSSRIVALFKAVCPGMVPKNRDAPDAIVPPKRLAISSMCVRTVQHHE</sequence>
<accession>A0A329T3U5</accession>
<organism evidence="3 4">
    <name type="scientific">Phytophthora cactorum</name>
    <dbReference type="NCBI Taxonomy" id="29920"/>
    <lineage>
        <taxon>Eukaryota</taxon>
        <taxon>Sar</taxon>
        <taxon>Stramenopiles</taxon>
        <taxon>Oomycota</taxon>
        <taxon>Peronosporomycetes</taxon>
        <taxon>Peronosporales</taxon>
        <taxon>Peronosporaceae</taxon>
        <taxon>Phytophthora</taxon>
    </lineage>
</organism>
<reference evidence="1" key="2">
    <citation type="submission" date="2018-10" db="EMBL/GenBank/DDBJ databases">
        <title>Effector identification in a new, highly contiguous assembly of the strawberry crown rot pathogen Phytophthora cactorum.</title>
        <authorList>
            <person name="Armitage A.D."/>
            <person name="Nellist C.F."/>
            <person name="Bates H."/>
            <person name="Vickerstaff R.J."/>
            <person name="Harrison R.J."/>
        </authorList>
    </citation>
    <scope>NUCLEOTIDE SEQUENCE</scope>
    <source>
        <strain evidence="1">15-7</strain>
        <strain evidence="2">P421</strain>
    </source>
</reference>
<reference evidence="3 4" key="1">
    <citation type="submission" date="2018-01" db="EMBL/GenBank/DDBJ databases">
        <title>Draft genome of the strawberry crown rot pathogen Phytophthora cactorum.</title>
        <authorList>
            <person name="Armitage A.D."/>
            <person name="Lysoe E."/>
            <person name="Nellist C.F."/>
            <person name="Harrison R.J."/>
            <person name="Brurberg M.B."/>
        </authorList>
    </citation>
    <scope>NUCLEOTIDE SEQUENCE [LARGE SCALE GENOMIC DNA]</scope>
    <source>
        <strain evidence="3 4">10300</strain>
    </source>
</reference>
<evidence type="ECO:0000313" key="4">
    <source>
        <dbReference type="Proteomes" id="UP000251314"/>
    </source>
</evidence>
<dbReference type="OrthoDB" id="124390at2759"/>
<dbReference type="EMBL" id="MJFZ01000006">
    <property type="protein sequence ID" value="RAW43228.1"/>
    <property type="molecule type" value="Genomic_DNA"/>
</dbReference>
<dbReference type="EMBL" id="RCMV01000398">
    <property type="protein sequence ID" value="KAG3217807.1"/>
    <property type="molecule type" value="Genomic_DNA"/>
</dbReference>
<evidence type="ECO:0000313" key="3">
    <source>
        <dbReference type="EMBL" id="RAW43228.1"/>
    </source>
</evidence>